<dbReference type="Gene3D" id="3.30.565.10">
    <property type="entry name" value="Histidine kinase-like ATPase, C-terminal domain"/>
    <property type="match status" value="1"/>
</dbReference>
<keyword evidence="3" id="KW-0597">Phosphoprotein</keyword>
<dbReference type="SMART" id="SM00028">
    <property type="entry name" value="TPR"/>
    <property type="match status" value="3"/>
</dbReference>
<dbReference type="SUPFAM" id="SSF47384">
    <property type="entry name" value="Homodimeric domain of signal transducing histidine kinase"/>
    <property type="match status" value="1"/>
</dbReference>
<dbReference type="GO" id="GO:0007234">
    <property type="term" value="P:osmosensory signaling via phosphorelay pathway"/>
    <property type="evidence" value="ECO:0007669"/>
    <property type="project" value="TreeGrafter"/>
</dbReference>
<dbReference type="GO" id="GO:0000155">
    <property type="term" value="F:phosphorelay sensor kinase activity"/>
    <property type="evidence" value="ECO:0007669"/>
    <property type="project" value="InterPro"/>
</dbReference>
<dbReference type="PRINTS" id="PR00344">
    <property type="entry name" value="BCTRLSENSOR"/>
</dbReference>
<dbReference type="SMART" id="SM00387">
    <property type="entry name" value="HATPase_c"/>
    <property type="match status" value="1"/>
</dbReference>
<dbReference type="InterPro" id="IPR011990">
    <property type="entry name" value="TPR-like_helical_dom_sf"/>
</dbReference>
<keyword evidence="6" id="KW-0418">Kinase</keyword>
<evidence type="ECO:0000256" key="5">
    <source>
        <dbReference type="ARBA" id="ARBA00022741"/>
    </source>
</evidence>
<dbReference type="Pfam" id="PF02518">
    <property type="entry name" value="HATPase_c"/>
    <property type="match status" value="1"/>
</dbReference>
<dbReference type="InterPro" id="IPR019734">
    <property type="entry name" value="TPR_rpt"/>
</dbReference>
<dbReference type="Pfam" id="PF13424">
    <property type="entry name" value="TPR_12"/>
    <property type="match status" value="2"/>
</dbReference>
<dbReference type="PANTHER" id="PTHR42878">
    <property type="entry name" value="TWO-COMPONENT HISTIDINE KINASE"/>
    <property type="match status" value="1"/>
</dbReference>
<dbReference type="Gene3D" id="3.30.450.40">
    <property type="match status" value="1"/>
</dbReference>
<dbReference type="GO" id="GO:0030295">
    <property type="term" value="F:protein kinase activator activity"/>
    <property type="evidence" value="ECO:0007669"/>
    <property type="project" value="TreeGrafter"/>
</dbReference>
<evidence type="ECO:0000313" key="12">
    <source>
        <dbReference type="Proteomes" id="UP000295357"/>
    </source>
</evidence>
<keyword evidence="9" id="KW-0802">TPR repeat</keyword>
<keyword evidence="4" id="KW-0808">Transferase</keyword>
<sequence>MLALFYTQSQRLALERVTSPPEQAPPSLVWRMRLQLAWAQRQADPELALRLVDILGSEPLPAGISRRDAELATARSLLLKAEIRLLLGDADSARAGLLQARQQFAALEDAIGLADCHFLRFYIAADGGDGTEMWDSLTQALEAAKGDPERTTVFAATRARAAIFHEAMKLAATYDDELPQDISDLPAVESAAVADYLGMRAGMDGQYSQALSHLSLAHEHAIETGQQRRAITIATNLGHTYSRMGEFQTALEWLTRAIELSRRCAWPGLLSLCLAHLGEAQRRLGRHFAARATLSECLELCSRHPNGRTTALALEALGQTALDQGDAASAKDVFATLIDRSTQIRDAQDLLIQAHFGMARAMLAQSDHAGAYEHIRQGLELAQRARRPQDEVEALALLAEAARSERSHGSSRYTAADVVNLYMDALRQAERLPAGSPAPELFEASAQAIAECGGHERAYHLLERAVMELKRKQTSSNALARQALRLHHEIEQARSERAYLRTLAEAESIRSQNLASSLQVLHHLAGVGQAITHELDPHRIHDVLNFHCIELLGGPCSVLWMNEGGKGEKLTAVSANDVGIEAHGRGLELWRKCVQSGQSLFLDSSGQELEASEAQGLTFEVLSPLICAERTLGAIGFRCPGALPLDTQQLLIWRSLCGYTAVALDNALAQKRASLLQRELMTKERIQALSTLVASVAHELNTPIGNCRLVASTLQGRLSEVTSHLAQQSLKRADWVRYCQDLSQGLSLVERSMTRADSLIASFKQFALHTEQTAPQNFGLRTISDRVLQVMAGRLKEGGISWVNRIPQGLTLHGSPQALSQVLEILLDNAIKHAYPDSRTGLVVLSAERDQVSGCTRLHVTDSGQGIDSDAMHRIFEPFFSTKLGAGLNGLGLSVAYNLVQGLFGGQITVSSRPEHGCSFCIELPGRHTFQELAAQPSQEPSV</sequence>
<accession>A0A4R6MW08</accession>
<dbReference type="InterPro" id="IPR003594">
    <property type="entry name" value="HATPase_dom"/>
</dbReference>
<dbReference type="PROSITE" id="PS50005">
    <property type="entry name" value="TPR"/>
    <property type="match status" value="1"/>
</dbReference>
<keyword evidence="5" id="KW-0547">Nucleotide-binding</keyword>
<dbReference type="AlphaFoldDB" id="A0A4R6MW08"/>
<evidence type="ECO:0000256" key="9">
    <source>
        <dbReference type="PROSITE-ProRule" id="PRU00339"/>
    </source>
</evidence>
<dbReference type="Gene3D" id="1.10.287.130">
    <property type="match status" value="1"/>
</dbReference>
<evidence type="ECO:0000256" key="7">
    <source>
        <dbReference type="ARBA" id="ARBA00022840"/>
    </source>
</evidence>
<feature type="repeat" description="TPR" evidence="9">
    <location>
        <begin position="231"/>
        <end position="264"/>
    </location>
</feature>
<evidence type="ECO:0000256" key="8">
    <source>
        <dbReference type="ARBA" id="ARBA00023012"/>
    </source>
</evidence>
<dbReference type="SUPFAM" id="SSF48452">
    <property type="entry name" value="TPR-like"/>
    <property type="match status" value="2"/>
</dbReference>
<dbReference type="SUPFAM" id="SSF55781">
    <property type="entry name" value="GAF domain-like"/>
    <property type="match status" value="1"/>
</dbReference>
<dbReference type="InterPro" id="IPR003661">
    <property type="entry name" value="HisK_dim/P_dom"/>
</dbReference>
<keyword evidence="8" id="KW-0902">Two-component regulatory system</keyword>
<dbReference type="SUPFAM" id="SSF55874">
    <property type="entry name" value="ATPase domain of HSP90 chaperone/DNA topoisomerase II/histidine kinase"/>
    <property type="match status" value="1"/>
</dbReference>
<dbReference type="PANTHER" id="PTHR42878:SF7">
    <property type="entry name" value="SENSOR HISTIDINE KINASE GLRK"/>
    <property type="match status" value="1"/>
</dbReference>
<dbReference type="InterPro" id="IPR050351">
    <property type="entry name" value="BphY/WalK/GraS-like"/>
</dbReference>
<dbReference type="EC" id="2.7.13.3" evidence="2"/>
<name>A0A4R6MW08_9BURK</name>
<evidence type="ECO:0000259" key="10">
    <source>
        <dbReference type="PROSITE" id="PS50109"/>
    </source>
</evidence>
<evidence type="ECO:0000256" key="4">
    <source>
        <dbReference type="ARBA" id="ARBA00022679"/>
    </source>
</evidence>
<evidence type="ECO:0000256" key="6">
    <source>
        <dbReference type="ARBA" id="ARBA00022777"/>
    </source>
</evidence>
<gene>
    <name evidence="11" type="ORF">DFR39_108134</name>
</gene>
<feature type="domain" description="Histidine kinase" evidence="10">
    <location>
        <begin position="695"/>
        <end position="928"/>
    </location>
</feature>
<keyword evidence="7" id="KW-0067">ATP-binding</keyword>
<dbReference type="InterPro" id="IPR029016">
    <property type="entry name" value="GAF-like_dom_sf"/>
</dbReference>
<proteinExistence type="predicted"/>
<dbReference type="Gene3D" id="1.25.40.10">
    <property type="entry name" value="Tetratricopeptide repeat domain"/>
    <property type="match status" value="1"/>
</dbReference>
<dbReference type="InterPro" id="IPR036097">
    <property type="entry name" value="HisK_dim/P_sf"/>
</dbReference>
<keyword evidence="12" id="KW-1185">Reference proteome</keyword>
<comment type="caution">
    <text evidence="11">The sequence shown here is derived from an EMBL/GenBank/DDBJ whole genome shotgun (WGS) entry which is preliminary data.</text>
</comment>
<dbReference type="EMBL" id="SNXE01000008">
    <property type="protein sequence ID" value="TDP06662.1"/>
    <property type="molecule type" value="Genomic_DNA"/>
</dbReference>
<dbReference type="CDD" id="cd00082">
    <property type="entry name" value="HisKA"/>
    <property type="match status" value="1"/>
</dbReference>
<dbReference type="PROSITE" id="PS50109">
    <property type="entry name" value="HIS_KIN"/>
    <property type="match status" value="1"/>
</dbReference>
<dbReference type="InterPro" id="IPR005467">
    <property type="entry name" value="His_kinase_dom"/>
</dbReference>
<dbReference type="GO" id="GO:0005524">
    <property type="term" value="F:ATP binding"/>
    <property type="evidence" value="ECO:0007669"/>
    <property type="project" value="UniProtKB-KW"/>
</dbReference>
<dbReference type="OrthoDB" id="8728894at2"/>
<dbReference type="InterPro" id="IPR036890">
    <property type="entry name" value="HATPase_C_sf"/>
</dbReference>
<evidence type="ECO:0000313" key="11">
    <source>
        <dbReference type="EMBL" id="TDP06662.1"/>
    </source>
</evidence>
<evidence type="ECO:0000256" key="1">
    <source>
        <dbReference type="ARBA" id="ARBA00000085"/>
    </source>
</evidence>
<evidence type="ECO:0000256" key="2">
    <source>
        <dbReference type="ARBA" id="ARBA00012438"/>
    </source>
</evidence>
<dbReference type="InterPro" id="IPR004358">
    <property type="entry name" value="Sig_transdc_His_kin-like_C"/>
</dbReference>
<reference evidence="11 12" key="1">
    <citation type="submission" date="2019-03" db="EMBL/GenBank/DDBJ databases">
        <title>Genomic Encyclopedia of Type Strains, Phase IV (KMG-IV): sequencing the most valuable type-strain genomes for metagenomic binning, comparative biology and taxonomic classification.</title>
        <authorList>
            <person name="Goeker M."/>
        </authorList>
    </citation>
    <scope>NUCLEOTIDE SEQUENCE [LARGE SCALE GENOMIC DNA]</scope>
    <source>
        <strain evidence="11 12">DSM 25082</strain>
    </source>
</reference>
<protein>
    <recommendedName>
        <fullName evidence="2">histidine kinase</fullName>
        <ecNumber evidence="2">2.7.13.3</ecNumber>
    </recommendedName>
</protein>
<comment type="catalytic activity">
    <reaction evidence="1">
        <text>ATP + protein L-histidine = ADP + protein N-phospho-L-histidine.</text>
        <dbReference type="EC" id="2.7.13.3"/>
    </reaction>
</comment>
<dbReference type="RefSeq" id="WP_133604825.1">
    <property type="nucleotide sequence ID" value="NZ_JAUFPJ010000009.1"/>
</dbReference>
<dbReference type="Proteomes" id="UP000295357">
    <property type="component" value="Unassembled WGS sequence"/>
</dbReference>
<evidence type="ECO:0000256" key="3">
    <source>
        <dbReference type="ARBA" id="ARBA00022553"/>
    </source>
</evidence>
<dbReference type="GO" id="GO:0000156">
    <property type="term" value="F:phosphorelay response regulator activity"/>
    <property type="evidence" value="ECO:0007669"/>
    <property type="project" value="TreeGrafter"/>
</dbReference>
<organism evidence="11 12">
    <name type="scientific">Roseateles asaccharophilus</name>
    <dbReference type="NCBI Taxonomy" id="582607"/>
    <lineage>
        <taxon>Bacteria</taxon>
        <taxon>Pseudomonadati</taxon>
        <taxon>Pseudomonadota</taxon>
        <taxon>Betaproteobacteria</taxon>
        <taxon>Burkholderiales</taxon>
        <taxon>Sphaerotilaceae</taxon>
        <taxon>Roseateles</taxon>
    </lineage>
</organism>